<keyword evidence="2" id="KW-0479">Metal-binding</keyword>
<feature type="region of interest" description="Disordered" evidence="10">
    <location>
        <begin position="1"/>
        <end position="21"/>
    </location>
</feature>
<dbReference type="FunFam" id="3.30.160.60:FF:000065">
    <property type="entry name" value="B-cell CLL/lymphoma 6, member B"/>
    <property type="match status" value="1"/>
</dbReference>
<dbReference type="Proteomes" id="UP000677054">
    <property type="component" value="Unassembled WGS sequence"/>
</dbReference>
<dbReference type="InterPro" id="IPR000210">
    <property type="entry name" value="BTB/POZ_dom"/>
</dbReference>
<dbReference type="GO" id="GO:0008270">
    <property type="term" value="F:zinc ion binding"/>
    <property type="evidence" value="ECO:0007669"/>
    <property type="project" value="UniProtKB-KW"/>
</dbReference>
<dbReference type="InterPro" id="IPR011333">
    <property type="entry name" value="SKP1/BTB/POZ_sf"/>
</dbReference>
<dbReference type="InterPro" id="IPR036236">
    <property type="entry name" value="Znf_C2H2_sf"/>
</dbReference>
<keyword evidence="5" id="KW-0862">Zinc</keyword>
<evidence type="ECO:0000256" key="4">
    <source>
        <dbReference type="ARBA" id="ARBA00022782"/>
    </source>
</evidence>
<evidence type="ECO:0000256" key="8">
    <source>
        <dbReference type="ARBA" id="ARBA00037382"/>
    </source>
</evidence>
<protein>
    <submittedName>
        <fullName evidence="13">Uncharacterized protein</fullName>
    </submittedName>
</protein>
<keyword evidence="14" id="KW-1185">Reference proteome</keyword>
<dbReference type="GO" id="GO:0007464">
    <property type="term" value="P:R3/R4 cell fate commitment"/>
    <property type="evidence" value="ECO:0007669"/>
    <property type="project" value="UniProtKB-ARBA"/>
</dbReference>
<evidence type="ECO:0000256" key="1">
    <source>
        <dbReference type="ARBA" id="ARBA00022473"/>
    </source>
</evidence>
<dbReference type="GO" id="GO:0006357">
    <property type="term" value="P:regulation of transcription by RNA polymerase II"/>
    <property type="evidence" value="ECO:0007669"/>
    <property type="project" value="TreeGrafter"/>
</dbReference>
<evidence type="ECO:0000256" key="10">
    <source>
        <dbReference type="SAM" id="MobiDB-lite"/>
    </source>
</evidence>
<dbReference type="GO" id="GO:0045476">
    <property type="term" value="P:nurse cell apoptotic process"/>
    <property type="evidence" value="ECO:0007669"/>
    <property type="project" value="UniProtKB-ARBA"/>
</dbReference>
<evidence type="ECO:0000256" key="6">
    <source>
        <dbReference type="ARBA" id="ARBA00022902"/>
    </source>
</evidence>
<proteinExistence type="predicted"/>
<comment type="function">
    <text evidence="8">Putative transcription factor required for axon growth and guidance in the central and peripheral nervous systems. Repels CNS axons away from the midline by promoting the expression of the midline repellent sli and its receptor robo.</text>
</comment>
<dbReference type="GO" id="GO:0016199">
    <property type="term" value="P:axon midline choice point recognition"/>
    <property type="evidence" value="ECO:0007669"/>
    <property type="project" value="UniProtKB-ARBA"/>
</dbReference>
<sequence>MNRPYTPSADPKRQGKGTTMPDNYNLRWNSHHAEMFTGFSQLRSREHLMDVTLTCERQAFRAHKLVLSAGSGYFEQMFCRDTNPSPVMYFFGVEMHLLKSLIDFMYTGEVDVPSGDLERFIRLAEALEVKGISGEGSNVSTYAELVPGSQKVSVKRKGPAAKDQAHKKRKSPSHDSTSEIPPPIPVMMQSQGPHTNDSDSSSNPIKLAAVVDGHRAQADGDWDSQSHGSCQSESCGALTGEHELPQNTPLEINPATVGAHDEIAYYGQTWDNKRVHFCSLCSYKSCQKHHVMRHALSHRPDKPFTCECGKSFARQDKLLNHQLRHT</sequence>
<evidence type="ECO:0000259" key="12">
    <source>
        <dbReference type="PROSITE" id="PS50157"/>
    </source>
</evidence>
<evidence type="ECO:0000256" key="3">
    <source>
        <dbReference type="ARBA" id="ARBA00022771"/>
    </source>
</evidence>
<dbReference type="PANTHER" id="PTHR23110:SF111">
    <property type="entry name" value="LONGITUDINALS LACKING PROTEIN, ISOFORMS F_I_K_T"/>
    <property type="match status" value="1"/>
</dbReference>
<dbReference type="Gene3D" id="3.30.710.10">
    <property type="entry name" value="Potassium Channel Kv1.1, Chain A"/>
    <property type="match status" value="1"/>
</dbReference>
<dbReference type="InterPro" id="IPR013087">
    <property type="entry name" value="Znf_C2H2_type"/>
</dbReference>
<dbReference type="GO" id="GO:0045467">
    <property type="term" value="P:R7 cell development"/>
    <property type="evidence" value="ECO:0007669"/>
    <property type="project" value="UniProtKB-ARBA"/>
</dbReference>
<dbReference type="SUPFAM" id="SSF57667">
    <property type="entry name" value="beta-beta-alpha zinc fingers"/>
    <property type="match status" value="1"/>
</dbReference>
<feature type="region of interest" description="Disordered" evidence="10">
    <location>
        <begin position="148"/>
        <end position="204"/>
    </location>
</feature>
<feature type="domain" description="BTB" evidence="11">
    <location>
        <begin position="49"/>
        <end position="114"/>
    </location>
</feature>
<keyword evidence="4" id="KW-0221">Differentiation</keyword>
<feature type="region of interest" description="Disordered" evidence="10">
    <location>
        <begin position="219"/>
        <end position="242"/>
    </location>
</feature>
<dbReference type="PROSITE" id="PS50097">
    <property type="entry name" value="BTB"/>
    <property type="match status" value="1"/>
</dbReference>
<dbReference type="GO" id="GO:0007526">
    <property type="term" value="P:larval somatic muscle development"/>
    <property type="evidence" value="ECO:0007669"/>
    <property type="project" value="UniProtKB-ARBA"/>
</dbReference>
<dbReference type="EMBL" id="CAJPEV010004412">
    <property type="protein sequence ID" value="CAG0901746.1"/>
    <property type="molecule type" value="Genomic_DNA"/>
</dbReference>
<dbReference type="CDD" id="cd18315">
    <property type="entry name" value="BTB_POZ_BAB-like"/>
    <property type="match status" value="1"/>
</dbReference>
<feature type="domain" description="C2H2-type" evidence="12">
    <location>
        <begin position="276"/>
        <end position="303"/>
    </location>
</feature>
<evidence type="ECO:0000256" key="2">
    <source>
        <dbReference type="ARBA" id="ARBA00022723"/>
    </source>
</evidence>
<dbReference type="GO" id="GO:0048813">
    <property type="term" value="P:dendrite morphogenesis"/>
    <property type="evidence" value="ECO:0007669"/>
    <property type="project" value="UniProtKB-ARBA"/>
</dbReference>
<keyword evidence="7" id="KW-0539">Nucleus</keyword>
<keyword evidence="3 9" id="KW-0863">Zinc-finger</keyword>
<dbReference type="Gene3D" id="3.30.160.60">
    <property type="entry name" value="Classic Zinc Finger"/>
    <property type="match status" value="1"/>
</dbReference>
<dbReference type="Pfam" id="PF00651">
    <property type="entry name" value="BTB"/>
    <property type="match status" value="1"/>
</dbReference>
<accession>A0A7R9FRN0</accession>
<keyword evidence="6" id="KW-0524">Neurogenesis</keyword>
<evidence type="ECO:0000259" key="11">
    <source>
        <dbReference type="PROSITE" id="PS50097"/>
    </source>
</evidence>
<dbReference type="InterPro" id="IPR051095">
    <property type="entry name" value="Dros_DevTransReg"/>
</dbReference>
<evidence type="ECO:0000256" key="5">
    <source>
        <dbReference type="ARBA" id="ARBA00022833"/>
    </source>
</evidence>
<dbReference type="SMART" id="SM00225">
    <property type="entry name" value="BTB"/>
    <property type="match status" value="1"/>
</dbReference>
<dbReference type="PANTHER" id="PTHR23110">
    <property type="entry name" value="BTB DOMAIN TRANSCRIPTION FACTOR"/>
    <property type="match status" value="1"/>
</dbReference>
<feature type="compositionally biased region" description="Polar residues" evidence="10">
    <location>
        <begin position="223"/>
        <end position="234"/>
    </location>
</feature>
<evidence type="ECO:0000313" key="14">
    <source>
        <dbReference type="Proteomes" id="UP000677054"/>
    </source>
</evidence>
<name>A0A7R9FRN0_9CRUS</name>
<reference evidence="13" key="1">
    <citation type="submission" date="2020-11" db="EMBL/GenBank/DDBJ databases">
        <authorList>
            <person name="Tran Van P."/>
        </authorList>
    </citation>
    <scope>NUCLEOTIDE SEQUENCE</scope>
</reference>
<dbReference type="OrthoDB" id="6077919at2759"/>
<dbReference type="PROSITE" id="PS50157">
    <property type="entry name" value="ZINC_FINGER_C2H2_2"/>
    <property type="match status" value="2"/>
</dbReference>
<dbReference type="EMBL" id="LR903929">
    <property type="protein sequence ID" value="CAD7252424.1"/>
    <property type="molecule type" value="Genomic_DNA"/>
</dbReference>
<dbReference type="GO" id="GO:0035167">
    <property type="term" value="P:larval lymph gland hemopoiesis"/>
    <property type="evidence" value="ECO:0007669"/>
    <property type="project" value="UniProtKB-ARBA"/>
</dbReference>
<organism evidence="13">
    <name type="scientific">Darwinula stevensoni</name>
    <dbReference type="NCBI Taxonomy" id="69355"/>
    <lineage>
        <taxon>Eukaryota</taxon>
        <taxon>Metazoa</taxon>
        <taxon>Ecdysozoa</taxon>
        <taxon>Arthropoda</taxon>
        <taxon>Crustacea</taxon>
        <taxon>Oligostraca</taxon>
        <taxon>Ostracoda</taxon>
        <taxon>Podocopa</taxon>
        <taxon>Podocopida</taxon>
        <taxon>Darwinulocopina</taxon>
        <taxon>Darwinuloidea</taxon>
        <taxon>Darwinulidae</taxon>
        <taxon>Darwinula</taxon>
    </lineage>
</organism>
<feature type="compositionally biased region" description="Basic residues" evidence="10">
    <location>
        <begin position="153"/>
        <end position="171"/>
    </location>
</feature>
<feature type="compositionally biased region" description="Polar residues" evidence="10">
    <location>
        <begin position="188"/>
        <end position="204"/>
    </location>
</feature>
<evidence type="ECO:0000256" key="7">
    <source>
        <dbReference type="ARBA" id="ARBA00023242"/>
    </source>
</evidence>
<dbReference type="SUPFAM" id="SSF54695">
    <property type="entry name" value="POZ domain"/>
    <property type="match status" value="1"/>
</dbReference>
<dbReference type="GO" id="GO:0008406">
    <property type="term" value="P:gonad development"/>
    <property type="evidence" value="ECO:0007669"/>
    <property type="project" value="UniProtKB-ARBA"/>
</dbReference>
<keyword evidence="1" id="KW-0217">Developmental protein</keyword>
<evidence type="ECO:0000256" key="9">
    <source>
        <dbReference type="PROSITE-ProRule" id="PRU00042"/>
    </source>
</evidence>
<dbReference type="AlphaFoldDB" id="A0A7R9FRN0"/>
<feature type="domain" description="C2H2-type" evidence="12">
    <location>
        <begin position="304"/>
        <end position="326"/>
    </location>
</feature>
<evidence type="ECO:0000313" key="13">
    <source>
        <dbReference type="EMBL" id="CAD7252424.1"/>
    </source>
</evidence>
<gene>
    <name evidence="13" type="ORF">DSTB1V02_LOCUS12182</name>
</gene>
<dbReference type="GO" id="GO:0005634">
    <property type="term" value="C:nucleus"/>
    <property type="evidence" value="ECO:0007669"/>
    <property type="project" value="TreeGrafter"/>
</dbReference>